<dbReference type="Pfam" id="PF00179">
    <property type="entry name" value="UQ_con"/>
    <property type="match status" value="1"/>
</dbReference>
<dbReference type="PROSITE" id="PS50127">
    <property type="entry name" value="UBC_2"/>
    <property type="match status" value="1"/>
</dbReference>
<keyword evidence="7" id="KW-1185">Reference proteome</keyword>
<comment type="caution">
    <text evidence="6">The sequence shown here is derived from an EMBL/GenBank/DDBJ whole genome shotgun (WGS) entry which is preliminary data.</text>
</comment>
<keyword evidence="2 4" id="KW-0833">Ubl conjugation pathway</keyword>
<dbReference type="PROSITE" id="PS00183">
    <property type="entry name" value="UBC_1"/>
    <property type="match status" value="1"/>
</dbReference>
<evidence type="ECO:0000256" key="1">
    <source>
        <dbReference type="ARBA" id="ARBA00022679"/>
    </source>
</evidence>
<dbReference type="EC" id="2.3.2.23" evidence="6"/>
<sequence length="153" mass="17432">MTLPKRITKEIERLMLEPAPGISAIPHEDNLRYFDVVVEGPPQSPYEDGAFQLELFLPEDYPLSPPKVRFLTKIYHPNIDKLGRICLDILKDKWSPALQIRTLLLSIQALLSAPNPDDPLANDVAQSWKDNEKLAITTAQEWTKQYAKKSEPI</sequence>
<dbReference type="InterPro" id="IPR050113">
    <property type="entry name" value="Ub_conjugating_enzyme"/>
</dbReference>
<evidence type="ECO:0000313" key="7">
    <source>
        <dbReference type="Proteomes" id="UP001479436"/>
    </source>
</evidence>
<gene>
    <name evidence="6" type="primary">UBE2N_1</name>
    <name evidence="6" type="ORF">K7432_002087</name>
</gene>
<keyword evidence="4" id="KW-0547">Nucleotide-binding</keyword>
<organism evidence="6 7">
    <name type="scientific">Basidiobolus ranarum</name>
    <dbReference type="NCBI Taxonomy" id="34480"/>
    <lineage>
        <taxon>Eukaryota</taxon>
        <taxon>Fungi</taxon>
        <taxon>Fungi incertae sedis</taxon>
        <taxon>Zoopagomycota</taxon>
        <taxon>Entomophthoromycotina</taxon>
        <taxon>Basidiobolomycetes</taxon>
        <taxon>Basidiobolales</taxon>
        <taxon>Basidiobolaceae</taxon>
        <taxon>Basidiobolus</taxon>
    </lineage>
</organism>
<dbReference type="EMBL" id="JASJQH010000053">
    <property type="protein sequence ID" value="KAK9767806.1"/>
    <property type="molecule type" value="Genomic_DNA"/>
</dbReference>
<dbReference type="SUPFAM" id="SSF54495">
    <property type="entry name" value="UBC-like"/>
    <property type="match status" value="1"/>
</dbReference>
<dbReference type="SMART" id="SM00212">
    <property type="entry name" value="UBCc"/>
    <property type="match status" value="1"/>
</dbReference>
<dbReference type="CDD" id="cd23813">
    <property type="entry name" value="UBCc_UBE2N"/>
    <property type="match status" value="1"/>
</dbReference>
<feature type="domain" description="UBC core" evidence="5">
    <location>
        <begin position="2"/>
        <end position="148"/>
    </location>
</feature>
<keyword evidence="4" id="KW-0067">ATP-binding</keyword>
<dbReference type="Proteomes" id="UP001479436">
    <property type="component" value="Unassembled WGS sequence"/>
</dbReference>
<name>A0ABR2X236_9FUNG</name>
<dbReference type="InterPro" id="IPR000608">
    <property type="entry name" value="UBC"/>
</dbReference>
<feature type="active site" description="Glycyl thioester intermediate" evidence="3">
    <location>
        <position position="86"/>
    </location>
</feature>
<dbReference type="PANTHER" id="PTHR24067">
    <property type="entry name" value="UBIQUITIN-CONJUGATING ENZYME E2"/>
    <property type="match status" value="1"/>
</dbReference>
<dbReference type="Gene3D" id="3.10.110.10">
    <property type="entry name" value="Ubiquitin Conjugating Enzyme"/>
    <property type="match status" value="1"/>
</dbReference>
<evidence type="ECO:0000259" key="5">
    <source>
        <dbReference type="PROSITE" id="PS50127"/>
    </source>
</evidence>
<evidence type="ECO:0000256" key="3">
    <source>
        <dbReference type="PROSITE-ProRule" id="PRU10133"/>
    </source>
</evidence>
<accession>A0ABR2X236</accession>
<keyword evidence="1 6" id="KW-0808">Transferase</keyword>
<keyword evidence="6" id="KW-0012">Acyltransferase</keyword>
<evidence type="ECO:0000313" key="6">
    <source>
        <dbReference type="EMBL" id="KAK9767806.1"/>
    </source>
</evidence>
<reference evidence="6 7" key="1">
    <citation type="submission" date="2023-04" db="EMBL/GenBank/DDBJ databases">
        <title>Genome of Basidiobolus ranarum AG-B5.</title>
        <authorList>
            <person name="Stajich J.E."/>
            <person name="Carter-House D."/>
            <person name="Gryganskyi A."/>
        </authorList>
    </citation>
    <scope>NUCLEOTIDE SEQUENCE [LARGE SCALE GENOMIC DNA]</scope>
    <source>
        <strain evidence="6 7">AG-B5</strain>
    </source>
</reference>
<protein>
    <submittedName>
        <fullName evidence="6">Ubiquitin-conjugating enzyme E2 N</fullName>
        <ecNumber evidence="6">2.3.2.23</ecNumber>
    </submittedName>
</protein>
<dbReference type="InterPro" id="IPR016135">
    <property type="entry name" value="UBQ-conjugating_enzyme/RWD"/>
</dbReference>
<proteinExistence type="inferred from homology"/>
<evidence type="ECO:0000256" key="4">
    <source>
        <dbReference type="RuleBase" id="RU362109"/>
    </source>
</evidence>
<dbReference type="GO" id="GO:0061631">
    <property type="term" value="F:ubiquitin conjugating enzyme activity"/>
    <property type="evidence" value="ECO:0007669"/>
    <property type="project" value="UniProtKB-EC"/>
</dbReference>
<dbReference type="InterPro" id="IPR023313">
    <property type="entry name" value="UBQ-conjugating_AS"/>
</dbReference>
<evidence type="ECO:0000256" key="2">
    <source>
        <dbReference type="ARBA" id="ARBA00022786"/>
    </source>
</evidence>
<comment type="similarity">
    <text evidence="4">Belongs to the ubiquitin-conjugating enzyme family.</text>
</comment>